<dbReference type="PRINTS" id="PR00080">
    <property type="entry name" value="SDRFAMILY"/>
</dbReference>
<dbReference type="SUPFAM" id="SSF51735">
    <property type="entry name" value="NAD(P)-binding Rossmann-fold domains"/>
    <property type="match status" value="1"/>
</dbReference>
<dbReference type="GO" id="GO:0016491">
    <property type="term" value="F:oxidoreductase activity"/>
    <property type="evidence" value="ECO:0007669"/>
    <property type="project" value="UniProtKB-KW"/>
</dbReference>
<reference evidence="3" key="1">
    <citation type="submission" date="2020-05" db="EMBL/GenBank/DDBJ databases">
        <authorList>
            <person name="Chiriac C."/>
            <person name="Salcher M."/>
            <person name="Ghai R."/>
            <person name="Kavagutti S V."/>
        </authorList>
    </citation>
    <scope>NUCLEOTIDE SEQUENCE</scope>
</reference>
<dbReference type="PANTHER" id="PTHR43477">
    <property type="entry name" value="DIHYDROANTICAPSIN 7-DEHYDROGENASE"/>
    <property type="match status" value="1"/>
</dbReference>
<dbReference type="EMBL" id="CAEZUP010000068">
    <property type="protein sequence ID" value="CAB4616826.1"/>
    <property type="molecule type" value="Genomic_DNA"/>
</dbReference>
<dbReference type="FunFam" id="3.40.50.720:FF:000084">
    <property type="entry name" value="Short-chain dehydrogenase reductase"/>
    <property type="match status" value="1"/>
</dbReference>
<dbReference type="PRINTS" id="PR00081">
    <property type="entry name" value="GDHRDH"/>
</dbReference>
<evidence type="ECO:0000256" key="2">
    <source>
        <dbReference type="ARBA" id="ARBA00023002"/>
    </source>
</evidence>
<dbReference type="InterPro" id="IPR036291">
    <property type="entry name" value="NAD(P)-bd_dom_sf"/>
</dbReference>
<dbReference type="Pfam" id="PF13561">
    <property type="entry name" value="adh_short_C2"/>
    <property type="match status" value="1"/>
</dbReference>
<proteinExistence type="inferred from homology"/>
<keyword evidence="2" id="KW-0560">Oxidoreductase</keyword>
<protein>
    <submittedName>
        <fullName evidence="3">Unannotated protein</fullName>
    </submittedName>
</protein>
<dbReference type="AlphaFoldDB" id="A0A6J6HUW3"/>
<accession>A0A6J6HUW3</accession>
<evidence type="ECO:0000313" key="3">
    <source>
        <dbReference type="EMBL" id="CAB4616826.1"/>
    </source>
</evidence>
<dbReference type="InterPro" id="IPR051122">
    <property type="entry name" value="SDR_DHRS6-like"/>
</dbReference>
<gene>
    <name evidence="3" type="ORF">UFOPK1835_01462</name>
</gene>
<dbReference type="Gene3D" id="3.40.50.720">
    <property type="entry name" value="NAD(P)-binding Rossmann-like Domain"/>
    <property type="match status" value="1"/>
</dbReference>
<comment type="similarity">
    <text evidence="1">Belongs to the short-chain dehydrogenases/reductases (SDR) family.</text>
</comment>
<dbReference type="PANTHER" id="PTHR43477:SF1">
    <property type="entry name" value="DIHYDROANTICAPSIN 7-DEHYDROGENASE"/>
    <property type="match status" value="1"/>
</dbReference>
<dbReference type="InterPro" id="IPR002347">
    <property type="entry name" value="SDR_fam"/>
</dbReference>
<evidence type="ECO:0000256" key="1">
    <source>
        <dbReference type="ARBA" id="ARBA00006484"/>
    </source>
</evidence>
<dbReference type="InterPro" id="IPR020904">
    <property type="entry name" value="Sc_DH/Rdtase_CS"/>
</dbReference>
<dbReference type="CDD" id="cd05233">
    <property type="entry name" value="SDR_c"/>
    <property type="match status" value="1"/>
</dbReference>
<sequence length="249" mass="25611">MSNGVSFDFTGTSVLVTGGTSGIGHATAAAFAKAGATVTVTGTRTSATDYETDLVGMQFRQLEMRDADAVDALASSLGTLDILVNNAGANFPDGLDEWSPEGFAASLAMNVEGAQRLTVRCHDALASSTMAGGASVVNMISMMSFRATTIVPGYSSSKAALLALTRNLALHWVNDGIRVNAVAPGLIDTPMTAPMKPFAEMLDGELAKQAMRRMGTPEEVAAAVLFLSSEASSFTTGTALAVDGGYLAL</sequence>
<organism evidence="3">
    <name type="scientific">freshwater metagenome</name>
    <dbReference type="NCBI Taxonomy" id="449393"/>
    <lineage>
        <taxon>unclassified sequences</taxon>
        <taxon>metagenomes</taxon>
        <taxon>ecological metagenomes</taxon>
    </lineage>
</organism>
<name>A0A6J6HUW3_9ZZZZ</name>
<dbReference type="PROSITE" id="PS00061">
    <property type="entry name" value="ADH_SHORT"/>
    <property type="match status" value="1"/>
</dbReference>